<dbReference type="PANTHER" id="PTHR35024:SF4">
    <property type="entry name" value="POLYMER-FORMING CYTOSKELETAL PROTEIN"/>
    <property type="match status" value="1"/>
</dbReference>
<gene>
    <name evidence="2" type="ORF">I8U20_09155</name>
</gene>
<reference evidence="2 3" key="1">
    <citation type="submission" date="2020-12" db="EMBL/GenBank/DDBJ databases">
        <title>WGS of Thermoactinomyces spp.</title>
        <authorList>
            <person name="Cheng K."/>
        </authorList>
    </citation>
    <scope>NUCLEOTIDE SEQUENCE [LARGE SCALE GENOMIC DNA]</scope>
    <source>
        <strain evidence="3">CICC 10671\DSM 43846</strain>
    </source>
</reference>
<proteinExistence type="inferred from homology"/>
<dbReference type="RefSeq" id="WP_181732150.1">
    <property type="nucleotide sequence ID" value="NZ_JACEIR010000005.1"/>
</dbReference>
<evidence type="ECO:0000256" key="1">
    <source>
        <dbReference type="ARBA" id="ARBA00044755"/>
    </source>
</evidence>
<accession>A0A8I1DEZ2</accession>
<comment type="caution">
    <text evidence="2">The sequence shown here is derived from an EMBL/GenBank/DDBJ whole genome shotgun (WGS) entry which is preliminary data.</text>
</comment>
<dbReference type="AlphaFoldDB" id="A0A8I1DEZ2"/>
<protein>
    <submittedName>
        <fullName evidence="2">Polymer-forming cytoskeletal protein</fullName>
    </submittedName>
</protein>
<evidence type="ECO:0000313" key="2">
    <source>
        <dbReference type="EMBL" id="MBH8595499.1"/>
    </source>
</evidence>
<keyword evidence="3" id="KW-1185">Reference proteome</keyword>
<comment type="similarity">
    <text evidence="1">Belongs to the bactofilin family.</text>
</comment>
<dbReference type="Proteomes" id="UP000633619">
    <property type="component" value="Unassembled WGS sequence"/>
</dbReference>
<dbReference type="EMBL" id="JAECVW010000004">
    <property type="protein sequence ID" value="MBH8595499.1"/>
    <property type="molecule type" value="Genomic_DNA"/>
</dbReference>
<dbReference type="PANTHER" id="PTHR35024">
    <property type="entry name" value="HYPOTHETICAL CYTOSOLIC PROTEIN"/>
    <property type="match status" value="1"/>
</dbReference>
<sequence length="235" mass="25330">MSDLLINGYGNFSGGTFEKVRINGLGKVNGDLDCRLFITNGDSVVEGNVQTQTVKVSGSSAIEGKLMADETKVNGQLTTEGDVHTQNITLNGTAQVKGNFIADQADIRGTLKVDEDLEAESVVIKGVFIIKGLLNAGNIQVELLGNAKAKEIGGEKIVVKKNSFALNKWLKSFFADKTLQAEVIEGDDIELEYTHAGIVRGKNVKIGPGCKVDVVEYQNSFDQHDQAEVKESKQV</sequence>
<organism evidence="2 3">
    <name type="scientific">Thermoactinomyces intermedius</name>
    <dbReference type="NCBI Taxonomy" id="2024"/>
    <lineage>
        <taxon>Bacteria</taxon>
        <taxon>Bacillati</taxon>
        <taxon>Bacillota</taxon>
        <taxon>Bacilli</taxon>
        <taxon>Bacillales</taxon>
        <taxon>Thermoactinomycetaceae</taxon>
        <taxon>Thermoactinomyces</taxon>
    </lineage>
</organism>
<evidence type="ECO:0000313" key="3">
    <source>
        <dbReference type="Proteomes" id="UP000633619"/>
    </source>
</evidence>
<dbReference type="InterPro" id="IPR007607">
    <property type="entry name" value="BacA/B"/>
</dbReference>
<name>A0A8I1DEZ2_THEIN</name>